<keyword evidence="2" id="KW-0812">Transmembrane</keyword>
<feature type="transmembrane region" description="Helical" evidence="2">
    <location>
        <begin position="6"/>
        <end position="25"/>
    </location>
</feature>
<proteinExistence type="predicted"/>
<evidence type="ECO:0000256" key="1">
    <source>
        <dbReference type="SAM" id="MobiDB-lite"/>
    </source>
</evidence>
<evidence type="ECO:0000313" key="3">
    <source>
        <dbReference type="EMBL" id="QHT92319.1"/>
    </source>
</evidence>
<keyword evidence="2" id="KW-0472">Membrane</keyword>
<organism evidence="3">
    <name type="scientific">viral metagenome</name>
    <dbReference type="NCBI Taxonomy" id="1070528"/>
    <lineage>
        <taxon>unclassified sequences</taxon>
        <taxon>metagenomes</taxon>
        <taxon>organismal metagenomes</taxon>
    </lineage>
</organism>
<feature type="transmembrane region" description="Helical" evidence="2">
    <location>
        <begin position="32"/>
        <end position="53"/>
    </location>
</feature>
<name>A0A6C0IHP3_9ZZZZ</name>
<sequence length="189" mass="20129">MFNIYLGIYIIAAIGIIAGGSYKLYDMNNHYGAFIFFAGSLTAFIIYGLRWFAAANALFDQTPGPWPPTINTCPDYLTAYKRKMTDGTTQDVCIDLLGVSKNGALKMFPKSKGDAPNGDEYYFSLASKSTDPAGRNAELCQRAMTSGLTWEGITNGESCMLPDGSTNTNTSGGGAAACTPTVATPPSTH</sequence>
<feature type="region of interest" description="Disordered" evidence="1">
    <location>
        <begin position="170"/>
        <end position="189"/>
    </location>
</feature>
<reference evidence="3" key="1">
    <citation type="journal article" date="2020" name="Nature">
        <title>Giant virus diversity and host interactions through global metagenomics.</title>
        <authorList>
            <person name="Schulz F."/>
            <person name="Roux S."/>
            <person name="Paez-Espino D."/>
            <person name="Jungbluth S."/>
            <person name="Walsh D.A."/>
            <person name="Denef V.J."/>
            <person name="McMahon K.D."/>
            <person name="Konstantinidis K.T."/>
            <person name="Eloe-Fadrosh E.A."/>
            <person name="Kyrpides N.C."/>
            <person name="Woyke T."/>
        </authorList>
    </citation>
    <scope>NUCLEOTIDE SEQUENCE</scope>
    <source>
        <strain evidence="3">GVMAG-M-3300023184-88</strain>
    </source>
</reference>
<dbReference type="EMBL" id="MN740183">
    <property type="protein sequence ID" value="QHT92319.1"/>
    <property type="molecule type" value="Genomic_DNA"/>
</dbReference>
<keyword evidence="2" id="KW-1133">Transmembrane helix</keyword>
<evidence type="ECO:0000256" key="2">
    <source>
        <dbReference type="SAM" id="Phobius"/>
    </source>
</evidence>
<dbReference type="AlphaFoldDB" id="A0A6C0IHP3"/>
<protein>
    <submittedName>
        <fullName evidence="3">Uncharacterized protein</fullName>
    </submittedName>
</protein>
<accession>A0A6C0IHP3</accession>